<comment type="caution">
    <text evidence="1">The sequence shown here is derived from an EMBL/GenBank/DDBJ whole genome shotgun (WGS) entry which is preliminary data.</text>
</comment>
<organism evidence="1 2">
    <name type="scientific">Hymenobacter ginkgonis</name>
    <dbReference type="NCBI Taxonomy" id="2682976"/>
    <lineage>
        <taxon>Bacteria</taxon>
        <taxon>Pseudomonadati</taxon>
        <taxon>Bacteroidota</taxon>
        <taxon>Cytophagia</taxon>
        <taxon>Cytophagales</taxon>
        <taxon>Hymenobacteraceae</taxon>
        <taxon>Hymenobacter</taxon>
    </lineage>
</organism>
<proteinExistence type="predicted"/>
<dbReference type="AlphaFoldDB" id="A0A7K1TEU0"/>
<sequence>MKNTPIFAIPVRSHVRQFLLHEFGAEQPWAIHQNTFMGRVVRMKLEKHPFRQLRRSEPCEGPSVHLTLPTALRHYTLTPDSAKQIGEMLDKLFQQQLVMWVKAQVAATGNERAALRSFCKLYDIDPSEADLEMLRKIYRDYKDKVLRENGHYQLLYGTGGREELFSDFAVAS</sequence>
<reference evidence="1 2" key="1">
    <citation type="submission" date="2019-12" db="EMBL/GenBank/DDBJ databases">
        <title>Hymenobacter sp. HMF4947 Genome sequencing and assembly.</title>
        <authorList>
            <person name="Kang H."/>
            <person name="Cha I."/>
            <person name="Kim H."/>
            <person name="Joh K."/>
        </authorList>
    </citation>
    <scope>NUCLEOTIDE SEQUENCE [LARGE SCALE GENOMIC DNA]</scope>
    <source>
        <strain evidence="1 2">HMF4947</strain>
    </source>
</reference>
<gene>
    <name evidence="1" type="ORF">GO988_11385</name>
</gene>
<dbReference type="Proteomes" id="UP000441336">
    <property type="component" value="Unassembled WGS sequence"/>
</dbReference>
<dbReference type="EMBL" id="WQKZ01000002">
    <property type="protein sequence ID" value="MVN76927.1"/>
    <property type="molecule type" value="Genomic_DNA"/>
</dbReference>
<evidence type="ECO:0000313" key="2">
    <source>
        <dbReference type="Proteomes" id="UP000441336"/>
    </source>
</evidence>
<keyword evidence="2" id="KW-1185">Reference proteome</keyword>
<protein>
    <submittedName>
        <fullName evidence="1">Uncharacterized protein</fullName>
    </submittedName>
</protein>
<dbReference type="RefSeq" id="WP_157565306.1">
    <property type="nucleotide sequence ID" value="NZ_WQKZ01000002.1"/>
</dbReference>
<name>A0A7K1TEU0_9BACT</name>
<evidence type="ECO:0000313" key="1">
    <source>
        <dbReference type="EMBL" id="MVN76927.1"/>
    </source>
</evidence>
<accession>A0A7K1TEU0</accession>